<gene>
    <name evidence="1" type="ORF">WA1_06430</name>
</gene>
<dbReference type="RefSeq" id="WP_017749597.1">
    <property type="nucleotide sequence ID" value="NZ_KQ976354.1"/>
</dbReference>
<dbReference type="AlphaFoldDB" id="A0A139WSP9"/>
<dbReference type="Proteomes" id="UP000076925">
    <property type="component" value="Unassembled WGS sequence"/>
</dbReference>
<evidence type="ECO:0000313" key="1">
    <source>
        <dbReference type="EMBL" id="KYC35458.1"/>
    </source>
</evidence>
<dbReference type="OrthoDB" id="9793801at2"/>
<dbReference type="EMBL" id="ANNX02000051">
    <property type="protein sequence ID" value="KYC35458.1"/>
    <property type="molecule type" value="Genomic_DNA"/>
</dbReference>
<proteinExistence type="predicted"/>
<dbReference type="STRING" id="128403.WA1_06430"/>
<comment type="caution">
    <text evidence="1">The sequence shown here is derived from an EMBL/GenBank/DDBJ whole genome shotgun (WGS) entry which is preliminary data.</text>
</comment>
<accession>A0A139WSP9</accession>
<reference evidence="1 2" key="1">
    <citation type="journal article" date="2013" name="Genome Biol. Evol.">
        <title>Genomes of Stigonematalean cyanobacteria (subsection V) and the evolution of oxygenic photosynthesis from prokaryotes to plastids.</title>
        <authorList>
            <person name="Dagan T."/>
            <person name="Roettger M."/>
            <person name="Stucken K."/>
            <person name="Landan G."/>
            <person name="Koch R."/>
            <person name="Major P."/>
            <person name="Gould S.B."/>
            <person name="Goremykin V.V."/>
            <person name="Rippka R."/>
            <person name="Tandeau de Marsac N."/>
            <person name="Gugger M."/>
            <person name="Lockhart P.J."/>
            <person name="Allen J.F."/>
            <person name="Brune I."/>
            <person name="Maus I."/>
            <person name="Puhler A."/>
            <person name="Martin W.F."/>
        </authorList>
    </citation>
    <scope>NUCLEOTIDE SEQUENCE [LARGE SCALE GENOMIC DNA]</scope>
    <source>
        <strain evidence="1 2">PCC 7110</strain>
    </source>
</reference>
<evidence type="ECO:0000313" key="2">
    <source>
        <dbReference type="Proteomes" id="UP000076925"/>
    </source>
</evidence>
<keyword evidence="2" id="KW-1185">Reference proteome</keyword>
<name>A0A139WSP9_9CYAN</name>
<organism evidence="1 2">
    <name type="scientific">Scytonema hofmannii PCC 7110</name>
    <dbReference type="NCBI Taxonomy" id="128403"/>
    <lineage>
        <taxon>Bacteria</taxon>
        <taxon>Bacillati</taxon>
        <taxon>Cyanobacteriota</taxon>
        <taxon>Cyanophyceae</taxon>
        <taxon>Nostocales</taxon>
        <taxon>Scytonemataceae</taxon>
        <taxon>Scytonema</taxon>
    </lineage>
</organism>
<protein>
    <submittedName>
        <fullName evidence="1">Uncharacterized protein</fullName>
    </submittedName>
</protein>
<sequence>MFRYRWGFNPHLNESHQIKMRGGGLKPQGFPLVETLGFGQSEKGFSRMPSARMPSAFLVKFQVMEPQERQSIANNLKSLEAEQKAKGANTEAIALAKTNYFIQREL</sequence>